<accession>A0ABP0K8H5</accession>
<protein>
    <recommendedName>
        <fullName evidence="3">Spermidine synthase</fullName>
    </recommendedName>
</protein>
<dbReference type="EMBL" id="CAXAMM010010114">
    <property type="protein sequence ID" value="CAK9022404.1"/>
    <property type="molecule type" value="Genomic_DNA"/>
</dbReference>
<keyword evidence="2" id="KW-1185">Reference proteome</keyword>
<comment type="caution">
    <text evidence="1">The sequence shown here is derived from an EMBL/GenBank/DDBJ whole genome shotgun (WGS) entry which is preliminary data.</text>
</comment>
<evidence type="ECO:0000313" key="2">
    <source>
        <dbReference type="Proteomes" id="UP001642464"/>
    </source>
</evidence>
<dbReference type="InterPro" id="IPR029063">
    <property type="entry name" value="SAM-dependent_MTases_sf"/>
</dbReference>
<dbReference type="Proteomes" id="UP001642464">
    <property type="component" value="Unassembled WGS sequence"/>
</dbReference>
<evidence type="ECO:0000313" key="1">
    <source>
        <dbReference type="EMBL" id="CAK9022404.1"/>
    </source>
</evidence>
<sequence length="424" mass="45669">MDLPSQGTPGTFHVRASGTGSHTWRAFSVGQSSEAVEICGVFGRAGPRGDPKERNSVEEGCKLTCQPKSATFQMDFKNPYQSDPGRSALRGEWDTGSGSSLFDEQSPFSGRVQVTGCGASSGGSWRRLRFNGQTEQSSVNSVGNSVGNWHRKEMKRGAIQVPPFEVRWENMAVAPGDEKGKSLAAMGSATLRSLGVQKPWRVLLLGVGLGALPGWFRKAQAHETAKVTAIDLDPVVLRAAQVVGQMPGAVQGLEACLKDAEADTDALRVYCCDGVEPLGGSRNLRVTRFVKAASNEVRYDLLVMDVFDGQGETPEAFLTEDFGQACASVATCCVVNLTCPVPMWEDAHHFNAPSAGKLADAFQLGFQSKAWSVRVAEGQNLILCATRYGAPPELYLANAAEELASEGLFAFDPVRRVGFRRQEW</sequence>
<dbReference type="Gene3D" id="3.40.50.150">
    <property type="entry name" value="Vaccinia Virus protein VP39"/>
    <property type="match status" value="1"/>
</dbReference>
<organism evidence="1 2">
    <name type="scientific">Durusdinium trenchii</name>
    <dbReference type="NCBI Taxonomy" id="1381693"/>
    <lineage>
        <taxon>Eukaryota</taxon>
        <taxon>Sar</taxon>
        <taxon>Alveolata</taxon>
        <taxon>Dinophyceae</taxon>
        <taxon>Suessiales</taxon>
        <taxon>Symbiodiniaceae</taxon>
        <taxon>Durusdinium</taxon>
    </lineage>
</organism>
<evidence type="ECO:0008006" key="3">
    <source>
        <dbReference type="Google" id="ProtNLM"/>
    </source>
</evidence>
<dbReference type="SUPFAM" id="SSF53335">
    <property type="entry name" value="S-adenosyl-L-methionine-dependent methyltransferases"/>
    <property type="match status" value="1"/>
</dbReference>
<reference evidence="1 2" key="1">
    <citation type="submission" date="2024-02" db="EMBL/GenBank/DDBJ databases">
        <authorList>
            <person name="Chen Y."/>
            <person name="Shah S."/>
            <person name="Dougan E. K."/>
            <person name="Thang M."/>
            <person name="Chan C."/>
        </authorList>
    </citation>
    <scope>NUCLEOTIDE SEQUENCE [LARGE SCALE GENOMIC DNA]</scope>
</reference>
<gene>
    <name evidence="1" type="ORF">SCF082_LOCUS15772</name>
</gene>
<name>A0ABP0K8H5_9DINO</name>
<proteinExistence type="predicted"/>